<feature type="transmembrane region" description="Helical" evidence="3">
    <location>
        <begin position="71"/>
        <end position="88"/>
    </location>
</feature>
<dbReference type="SUPFAM" id="SSF103473">
    <property type="entry name" value="MFS general substrate transporter"/>
    <property type="match status" value="1"/>
</dbReference>
<dbReference type="GeneID" id="66105541"/>
<feature type="domain" description="Major facilitator superfamily (MFS) profile" evidence="4">
    <location>
        <begin position="28"/>
        <end position="464"/>
    </location>
</feature>
<organism evidence="5 6">
    <name type="scientific">Guyanagaster necrorhizus</name>
    <dbReference type="NCBI Taxonomy" id="856835"/>
    <lineage>
        <taxon>Eukaryota</taxon>
        <taxon>Fungi</taxon>
        <taxon>Dikarya</taxon>
        <taxon>Basidiomycota</taxon>
        <taxon>Agaricomycotina</taxon>
        <taxon>Agaricomycetes</taxon>
        <taxon>Agaricomycetidae</taxon>
        <taxon>Agaricales</taxon>
        <taxon>Marasmiineae</taxon>
        <taxon>Physalacriaceae</taxon>
        <taxon>Guyanagaster</taxon>
    </lineage>
</organism>
<keyword evidence="6" id="KW-1185">Reference proteome</keyword>
<evidence type="ECO:0000256" key="2">
    <source>
        <dbReference type="SAM" id="MobiDB-lite"/>
    </source>
</evidence>
<comment type="subcellular location">
    <subcellularLocation>
        <location evidence="1">Membrane</location>
        <topology evidence="1">Multi-pass membrane protein</topology>
    </subcellularLocation>
</comment>
<dbReference type="RefSeq" id="XP_043039616.1">
    <property type="nucleotide sequence ID" value="XM_043183244.1"/>
</dbReference>
<evidence type="ECO:0000256" key="1">
    <source>
        <dbReference type="ARBA" id="ARBA00004141"/>
    </source>
</evidence>
<dbReference type="OrthoDB" id="2105912at2759"/>
<evidence type="ECO:0000313" key="6">
    <source>
        <dbReference type="Proteomes" id="UP000812287"/>
    </source>
</evidence>
<dbReference type="GO" id="GO:0022857">
    <property type="term" value="F:transmembrane transporter activity"/>
    <property type="evidence" value="ECO:0007669"/>
    <property type="project" value="InterPro"/>
</dbReference>
<reference evidence="5" key="1">
    <citation type="submission" date="2020-11" db="EMBL/GenBank/DDBJ databases">
        <title>Adaptations for nitrogen fixation in a non-lichenized fungal sporocarp promotes dispersal by wood-feeding termites.</title>
        <authorList>
            <consortium name="DOE Joint Genome Institute"/>
            <person name="Koch R.A."/>
            <person name="Yoon G."/>
            <person name="Arayal U."/>
            <person name="Lail K."/>
            <person name="Amirebrahimi M."/>
            <person name="Labutti K."/>
            <person name="Lipzen A."/>
            <person name="Riley R."/>
            <person name="Barry K."/>
            <person name="Henrissat B."/>
            <person name="Grigoriev I.V."/>
            <person name="Herr J.R."/>
            <person name="Aime M.C."/>
        </authorList>
    </citation>
    <scope>NUCLEOTIDE SEQUENCE</scope>
    <source>
        <strain evidence="5">MCA 3950</strain>
    </source>
</reference>
<keyword evidence="3" id="KW-0472">Membrane</keyword>
<feature type="transmembrane region" description="Helical" evidence="3">
    <location>
        <begin position="269"/>
        <end position="294"/>
    </location>
</feature>
<accession>A0A9P7VRI7</accession>
<dbReference type="PROSITE" id="PS50850">
    <property type="entry name" value="MFS"/>
    <property type="match status" value="1"/>
</dbReference>
<dbReference type="AlphaFoldDB" id="A0A9P7VRI7"/>
<feature type="transmembrane region" description="Helical" evidence="3">
    <location>
        <begin position="314"/>
        <end position="339"/>
    </location>
</feature>
<name>A0A9P7VRI7_9AGAR</name>
<keyword evidence="3" id="KW-1133">Transmembrane helix</keyword>
<proteinExistence type="predicted"/>
<dbReference type="InterPro" id="IPR011701">
    <property type="entry name" value="MFS"/>
</dbReference>
<dbReference type="Gene3D" id="1.20.1250.20">
    <property type="entry name" value="MFS general substrate transporter like domains"/>
    <property type="match status" value="1"/>
</dbReference>
<feature type="transmembrane region" description="Helical" evidence="3">
    <location>
        <begin position="244"/>
        <end position="262"/>
    </location>
</feature>
<dbReference type="InterPro" id="IPR020846">
    <property type="entry name" value="MFS_dom"/>
</dbReference>
<feature type="transmembrane region" description="Helical" evidence="3">
    <location>
        <begin position="187"/>
        <end position="207"/>
    </location>
</feature>
<feature type="transmembrane region" description="Helical" evidence="3">
    <location>
        <begin position="156"/>
        <end position="181"/>
    </location>
</feature>
<evidence type="ECO:0000259" key="4">
    <source>
        <dbReference type="PROSITE" id="PS50850"/>
    </source>
</evidence>
<dbReference type="GO" id="GO:0016020">
    <property type="term" value="C:membrane"/>
    <property type="evidence" value="ECO:0007669"/>
    <property type="project" value="UniProtKB-SubCell"/>
</dbReference>
<dbReference type="Proteomes" id="UP000812287">
    <property type="component" value="Unassembled WGS sequence"/>
</dbReference>
<dbReference type="CDD" id="cd17324">
    <property type="entry name" value="MFS_NepI_like"/>
    <property type="match status" value="1"/>
</dbReference>
<feature type="transmembrane region" description="Helical" evidence="3">
    <location>
        <begin position="100"/>
        <end position="118"/>
    </location>
</feature>
<comment type="caution">
    <text evidence="5">The sequence shown here is derived from an EMBL/GenBank/DDBJ whole genome shotgun (WGS) entry which is preliminary data.</text>
</comment>
<evidence type="ECO:0000256" key="3">
    <source>
        <dbReference type="SAM" id="Phobius"/>
    </source>
</evidence>
<dbReference type="PANTHER" id="PTHR42910:SF1">
    <property type="entry name" value="MAJOR FACILITATOR SUPERFAMILY (MFS) PROFILE DOMAIN-CONTAINING PROTEIN"/>
    <property type="match status" value="1"/>
</dbReference>
<feature type="transmembrane region" description="Helical" evidence="3">
    <location>
        <begin position="32"/>
        <end position="51"/>
    </location>
</feature>
<feature type="compositionally biased region" description="Basic and acidic residues" evidence="2">
    <location>
        <begin position="432"/>
        <end position="457"/>
    </location>
</feature>
<sequence length="464" mass="49983">MSSSGPTKDFGLIPIPQRLCYDATRPFPEFGIGLNLLFAFACTFVVANLYYCQPLLIQFSEYFGVSYLDSSRAPTILQAGYVLGLFFLAPLGDLLRRRQLILGLLLCSTALTLCLALVHNWTAFLVLSFLAGTVNIVPQVLLPLVADVAPPSRRHFFISIVVSGLIMGLLVARVFAGIIAQYTDWRIVYYFAVGVQVVVLVACYAMIPDYPAKTGNDLIYWELLVSMMKLAVGEPLLIQSCLANLLAAAGFSNLWVTLTFLLGGPPYNYSTLIVGLFGLVGITGVCMTPLASLFFDKLHPWHGSVLGCIVYGCFQSLLVGAAGIHIVPVVLATVGIDVFCRILQVSLQMSILSISVDASARLNSLSLISVFLGQVMGADVGSRVFLTAGWRAGAGLSLGWTGICLVLLLVRGPHCRRNTWFGYEGGLGMRKSAEPMHEQSETGEKGSTAKDSSDKGPEVASIST</sequence>
<feature type="transmembrane region" description="Helical" evidence="3">
    <location>
        <begin position="360"/>
        <end position="378"/>
    </location>
</feature>
<dbReference type="Pfam" id="PF07690">
    <property type="entry name" value="MFS_1"/>
    <property type="match status" value="1"/>
</dbReference>
<keyword evidence="3" id="KW-0812">Transmembrane</keyword>
<dbReference type="InterPro" id="IPR036259">
    <property type="entry name" value="MFS_trans_sf"/>
</dbReference>
<protein>
    <submittedName>
        <fullName evidence="5">MFS general substrate transporter</fullName>
    </submittedName>
</protein>
<feature type="transmembrane region" description="Helical" evidence="3">
    <location>
        <begin position="390"/>
        <end position="410"/>
    </location>
</feature>
<dbReference type="EMBL" id="MU250535">
    <property type="protein sequence ID" value="KAG7446116.1"/>
    <property type="molecule type" value="Genomic_DNA"/>
</dbReference>
<evidence type="ECO:0000313" key="5">
    <source>
        <dbReference type="EMBL" id="KAG7446116.1"/>
    </source>
</evidence>
<feature type="region of interest" description="Disordered" evidence="2">
    <location>
        <begin position="432"/>
        <end position="464"/>
    </location>
</feature>
<gene>
    <name evidence="5" type="ORF">BT62DRAFT_896073</name>
</gene>
<dbReference type="PANTHER" id="PTHR42910">
    <property type="entry name" value="TRANSPORTER SCO4007-RELATED"/>
    <property type="match status" value="1"/>
</dbReference>
<feature type="transmembrane region" description="Helical" evidence="3">
    <location>
        <begin position="124"/>
        <end position="144"/>
    </location>
</feature>